<dbReference type="Proteomes" id="UP000789738">
    <property type="component" value="Unassembled WGS sequence"/>
</dbReference>
<evidence type="ECO:0000313" key="16">
    <source>
        <dbReference type="Proteomes" id="UP000431451"/>
    </source>
</evidence>
<dbReference type="OrthoDB" id="9800132at2"/>
<dbReference type="SMART" id="SM01323">
    <property type="entry name" value="YajC"/>
    <property type="match status" value="1"/>
</dbReference>
<dbReference type="EMBL" id="UWJD01000001">
    <property type="protein sequence ID" value="VCT84024.1"/>
    <property type="molecule type" value="Genomic_DNA"/>
</dbReference>
<comment type="similarity">
    <text evidence="2">Belongs to the YajC family.</text>
</comment>
<dbReference type="Pfam" id="PF02699">
    <property type="entry name" value="YajC"/>
    <property type="match status" value="1"/>
</dbReference>
<evidence type="ECO:0000256" key="6">
    <source>
        <dbReference type="ARBA" id="ARBA00022927"/>
    </source>
</evidence>
<gene>
    <name evidence="13" type="primary">yajC</name>
    <name evidence="12" type="ORF">CNEO2_40131</name>
    <name evidence="11" type="ORF">CNEO_43910</name>
    <name evidence="14" type="ORF">CNEONATNEC25_01623</name>
    <name evidence="13" type="ORF">CQ394_02535</name>
</gene>
<dbReference type="EMBL" id="CAKJVE010000004">
    <property type="protein sequence ID" value="CAG9708987.1"/>
    <property type="molecule type" value="Genomic_DNA"/>
</dbReference>
<dbReference type="Proteomes" id="UP000220840">
    <property type="component" value="Unassembled WGS sequence"/>
</dbReference>
<keyword evidence="15" id="KW-1185">Reference proteome</keyword>
<evidence type="ECO:0000256" key="5">
    <source>
        <dbReference type="ARBA" id="ARBA00022692"/>
    </source>
</evidence>
<evidence type="ECO:0000313" key="13">
    <source>
        <dbReference type="EMBL" id="PEG30620.1"/>
    </source>
</evidence>
<evidence type="ECO:0000313" key="15">
    <source>
        <dbReference type="Proteomes" id="UP000220840"/>
    </source>
</evidence>
<protein>
    <submittedName>
        <fullName evidence="11">Preprotein translocase component</fullName>
    </submittedName>
    <submittedName>
        <fullName evidence="13">Preprotein translocase subunit YajC</fullName>
    </submittedName>
</protein>
<reference evidence="12" key="4">
    <citation type="submission" date="2022-10" db="EMBL/GenBank/DDBJ databases">
        <authorList>
            <person name="Aires J."/>
            <person name="Mesa V."/>
        </authorList>
    </citation>
    <scope>NUCLEOTIDE SEQUENCE</scope>
    <source>
        <strain evidence="12">Clostridium neonatale JD116</strain>
    </source>
</reference>
<evidence type="ECO:0000256" key="10">
    <source>
        <dbReference type="SAM" id="Phobius"/>
    </source>
</evidence>
<evidence type="ECO:0000256" key="8">
    <source>
        <dbReference type="ARBA" id="ARBA00023010"/>
    </source>
</evidence>
<accession>A0A2A7MGC6</accession>
<evidence type="ECO:0000256" key="7">
    <source>
        <dbReference type="ARBA" id="ARBA00022989"/>
    </source>
</evidence>
<reference evidence="13 15" key="1">
    <citation type="submission" date="2017-10" db="EMBL/GenBank/DDBJ databases">
        <title>Effective Description of Clostridium neonatale sp. nov. linked to necrotizing enterocolitis in neonates and a clarification of species assignable to the genus Clostridium (Prazmowski 1880) emend. Lawson and Rainey 2016.</title>
        <authorList>
            <person name="Bernard K."/>
            <person name="Burdz T."/>
            <person name="Wiebe D."/>
            <person name="Balcewich B."/>
            <person name="Alfa M."/>
            <person name="Bernier A.-M."/>
        </authorList>
    </citation>
    <scope>NUCLEOTIDE SEQUENCE [LARGE SCALE GENOMIC DNA]</scope>
    <source>
        <strain evidence="13 15">LCDC99A005</strain>
    </source>
</reference>
<keyword evidence="7 10" id="KW-1133">Transmembrane helix</keyword>
<evidence type="ECO:0000256" key="2">
    <source>
        <dbReference type="ARBA" id="ARBA00006742"/>
    </source>
</evidence>
<dbReference type="STRING" id="137838.GCA_001458595_01963"/>
<evidence type="ECO:0000256" key="3">
    <source>
        <dbReference type="ARBA" id="ARBA00022448"/>
    </source>
</evidence>
<dbReference type="AlphaFoldDB" id="A0A2A7MGC6"/>
<keyword evidence="8" id="KW-0811">Translocation</keyword>
<dbReference type="PANTHER" id="PTHR33909:SF1">
    <property type="entry name" value="SEC TRANSLOCON ACCESSORY COMPLEX SUBUNIT YAJC"/>
    <property type="match status" value="1"/>
</dbReference>
<feature type="transmembrane region" description="Helical" evidence="10">
    <location>
        <begin position="6"/>
        <end position="27"/>
    </location>
</feature>
<dbReference type="EMBL" id="CAMTCP010000248">
    <property type="protein sequence ID" value="CAI3643869.1"/>
    <property type="molecule type" value="Genomic_DNA"/>
</dbReference>
<evidence type="ECO:0000256" key="4">
    <source>
        <dbReference type="ARBA" id="ARBA00022475"/>
    </source>
</evidence>
<dbReference type="RefSeq" id="WP_058294791.1">
    <property type="nucleotide sequence ID" value="NZ_CAKJVD010000035.1"/>
</dbReference>
<dbReference type="InterPro" id="IPR003849">
    <property type="entry name" value="Preprotein_translocase_YajC"/>
</dbReference>
<keyword evidence="5 10" id="KW-0812">Transmembrane</keyword>
<dbReference type="PRINTS" id="PR01853">
    <property type="entry name" value="YAJCTRNLCASE"/>
</dbReference>
<dbReference type="EMBL" id="PDCJ01000001">
    <property type="protein sequence ID" value="PEG30620.1"/>
    <property type="molecule type" value="Genomic_DNA"/>
</dbReference>
<comment type="subcellular location">
    <subcellularLocation>
        <location evidence="1">Cell membrane</location>
        <topology evidence="1">Single-pass membrane protein</topology>
    </subcellularLocation>
</comment>
<keyword evidence="9 10" id="KW-0472">Membrane</keyword>
<reference evidence="11" key="3">
    <citation type="submission" date="2021-10" db="EMBL/GenBank/DDBJ databases">
        <authorList>
            <person name="Mesa V."/>
        </authorList>
    </citation>
    <scope>NUCLEOTIDE SEQUENCE</scope>
    <source>
        <strain evidence="11">CC3_PB</strain>
    </source>
</reference>
<dbReference type="GeneID" id="68876970"/>
<sequence>MNNFMTLLINIGPIILMFIIFYFLLIVPEKKRKKKYQSMVDELKVNDEIVTRGGIIGKISHIDDKSVTIETSSAKTKIKLDKSGIAYKATNE</sequence>
<proteinExistence type="inferred from homology"/>
<dbReference type="GO" id="GO:0005886">
    <property type="term" value="C:plasma membrane"/>
    <property type="evidence" value="ECO:0007669"/>
    <property type="project" value="UniProtKB-SubCell"/>
</dbReference>
<evidence type="ECO:0000313" key="14">
    <source>
        <dbReference type="EMBL" id="VCT84024.1"/>
    </source>
</evidence>
<dbReference type="NCBIfam" id="TIGR00739">
    <property type="entry name" value="yajC"/>
    <property type="match status" value="1"/>
</dbReference>
<evidence type="ECO:0000313" key="12">
    <source>
        <dbReference type="EMBL" id="CAI3643869.1"/>
    </source>
</evidence>
<name>A0A2A7MGC6_9CLOT</name>
<dbReference type="Proteomes" id="UP000431451">
    <property type="component" value="Unassembled WGS sequence"/>
</dbReference>
<dbReference type="GO" id="GO:0015031">
    <property type="term" value="P:protein transport"/>
    <property type="evidence" value="ECO:0007669"/>
    <property type="project" value="UniProtKB-KW"/>
</dbReference>
<keyword evidence="4" id="KW-1003">Cell membrane</keyword>
<dbReference type="PANTHER" id="PTHR33909">
    <property type="entry name" value="SEC TRANSLOCON ACCESSORY COMPLEX SUBUNIT YAJC"/>
    <property type="match status" value="1"/>
</dbReference>
<dbReference type="Proteomes" id="UP001189143">
    <property type="component" value="Unassembled WGS sequence"/>
</dbReference>
<keyword evidence="3" id="KW-0813">Transport</keyword>
<keyword evidence="6" id="KW-0653">Protein transport</keyword>
<reference evidence="14 16" key="2">
    <citation type="submission" date="2018-06" db="EMBL/GenBank/DDBJ databases">
        <authorList>
            <consortium name="IHU Genomes"/>
        </authorList>
    </citation>
    <scope>NUCLEOTIDE SEQUENCE [LARGE SCALE GENOMIC DNA]</scope>
    <source>
        <strain evidence="14 16">NEC25</strain>
    </source>
</reference>
<evidence type="ECO:0000313" key="11">
    <source>
        <dbReference type="EMBL" id="CAG9708987.1"/>
    </source>
</evidence>
<evidence type="ECO:0000256" key="1">
    <source>
        <dbReference type="ARBA" id="ARBA00004162"/>
    </source>
</evidence>
<organism evidence="13 15">
    <name type="scientific">Clostridium neonatale</name>
    <dbReference type="NCBI Taxonomy" id="137838"/>
    <lineage>
        <taxon>Bacteria</taxon>
        <taxon>Bacillati</taxon>
        <taxon>Bacillota</taxon>
        <taxon>Clostridia</taxon>
        <taxon>Eubacteriales</taxon>
        <taxon>Clostridiaceae</taxon>
        <taxon>Clostridium</taxon>
    </lineage>
</organism>
<evidence type="ECO:0000256" key="9">
    <source>
        <dbReference type="ARBA" id="ARBA00023136"/>
    </source>
</evidence>